<sequence>MSTAEGDPVTVFYDGACPLCQAEIAHYKKRDRDGRLHLVDVSDQSFAGDARLSRAEASSRFHIRTAAGQQFSGARAFVEVWRAIPAWRWLAKLARVPGVIALMERLYRLFLRVRPHMVRVFTWLTRTGRHG</sequence>
<dbReference type="InterPro" id="IPR007263">
    <property type="entry name" value="DCC1-like"/>
</dbReference>
<dbReference type="GO" id="GO:0015035">
    <property type="term" value="F:protein-disulfide reductase activity"/>
    <property type="evidence" value="ECO:0007669"/>
    <property type="project" value="InterPro"/>
</dbReference>
<protein>
    <submittedName>
        <fullName evidence="1">DUF393 domain-containing protein</fullName>
    </submittedName>
</protein>
<evidence type="ECO:0000313" key="1">
    <source>
        <dbReference type="EMBL" id="MQY43417.1"/>
    </source>
</evidence>
<dbReference type="Proteomes" id="UP000436694">
    <property type="component" value="Unassembled WGS sequence"/>
</dbReference>
<organism evidence="1 2">
    <name type="scientific">Tritonibacter aquimaris</name>
    <dbReference type="NCBI Taxonomy" id="2663379"/>
    <lineage>
        <taxon>Bacteria</taxon>
        <taxon>Pseudomonadati</taxon>
        <taxon>Pseudomonadota</taxon>
        <taxon>Alphaproteobacteria</taxon>
        <taxon>Rhodobacterales</taxon>
        <taxon>Paracoccaceae</taxon>
        <taxon>Tritonibacter</taxon>
    </lineage>
</organism>
<dbReference type="PANTHER" id="PTHR34290">
    <property type="entry name" value="SI:CH73-390P7.2"/>
    <property type="match status" value="1"/>
</dbReference>
<dbReference type="InterPro" id="IPR044691">
    <property type="entry name" value="DCC1_Trx"/>
</dbReference>
<dbReference type="Pfam" id="PF04134">
    <property type="entry name" value="DCC1-like"/>
    <property type="match status" value="1"/>
</dbReference>
<dbReference type="RefSeq" id="WP_153548288.1">
    <property type="nucleotide sequence ID" value="NZ_WIXK01000005.1"/>
</dbReference>
<reference evidence="1 2" key="1">
    <citation type="submission" date="2019-10" db="EMBL/GenBank/DDBJ databases">
        <title>Epibacterium sp. nov., isolated from seawater.</title>
        <authorList>
            <person name="Zhang X."/>
            <person name="Li N."/>
        </authorList>
    </citation>
    <scope>NUCLEOTIDE SEQUENCE [LARGE SCALE GENOMIC DNA]</scope>
    <source>
        <strain evidence="1 2">SM1969</strain>
    </source>
</reference>
<accession>A0A844AUB0</accession>
<keyword evidence="2" id="KW-1185">Reference proteome</keyword>
<evidence type="ECO:0000313" key="2">
    <source>
        <dbReference type="Proteomes" id="UP000436694"/>
    </source>
</evidence>
<comment type="caution">
    <text evidence="1">The sequence shown here is derived from an EMBL/GenBank/DDBJ whole genome shotgun (WGS) entry which is preliminary data.</text>
</comment>
<name>A0A844AUB0_9RHOB</name>
<proteinExistence type="predicted"/>
<dbReference type="PANTHER" id="PTHR34290:SF2">
    <property type="entry name" value="OS04G0668800 PROTEIN"/>
    <property type="match status" value="1"/>
</dbReference>
<dbReference type="EMBL" id="WIXK01000005">
    <property type="protein sequence ID" value="MQY43417.1"/>
    <property type="molecule type" value="Genomic_DNA"/>
</dbReference>
<gene>
    <name evidence="1" type="ORF">GG681_12250</name>
</gene>
<dbReference type="AlphaFoldDB" id="A0A844AUB0"/>